<keyword evidence="3" id="KW-1185">Reference proteome</keyword>
<reference evidence="2" key="1">
    <citation type="submission" date="2020-11" db="EMBL/GenBank/DDBJ databases">
        <title>Kefir isolates.</title>
        <authorList>
            <person name="Marcisauskas S."/>
            <person name="Kim Y."/>
            <person name="Blasche S."/>
        </authorList>
    </citation>
    <scope>NUCLEOTIDE SEQUENCE</scope>
    <source>
        <strain evidence="2">Olga-1</strain>
    </source>
</reference>
<evidence type="ECO:0000313" key="3">
    <source>
        <dbReference type="Proteomes" id="UP000697127"/>
    </source>
</evidence>
<dbReference type="AlphaFoldDB" id="A0A9P6WJ81"/>
<feature type="compositionally biased region" description="Polar residues" evidence="1">
    <location>
        <begin position="32"/>
        <end position="48"/>
    </location>
</feature>
<gene>
    <name evidence="2" type="ORF">C6P40_001331</name>
</gene>
<proteinExistence type="predicted"/>
<accession>A0A9P6WJ81</accession>
<feature type="region of interest" description="Disordered" evidence="1">
    <location>
        <begin position="1"/>
        <end position="73"/>
    </location>
</feature>
<sequence length="108" mass="11662">MSSLEQSLDAIIAQNSKGKKPARRTIKGSKRPSIQSKSTVSKVRSNVRTRAPTVRGVAPRRSIQRPVAPASSQKVTRVSIQTASLDVATKVIVSGLPKDLDQKTIRVC</sequence>
<evidence type="ECO:0000313" key="2">
    <source>
        <dbReference type="EMBL" id="KAG0688155.1"/>
    </source>
</evidence>
<organism evidence="2 3">
    <name type="scientific">Pichia californica</name>
    <dbReference type="NCBI Taxonomy" id="460514"/>
    <lineage>
        <taxon>Eukaryota</taxon>
        <taxon>Fungi</taxon>
        <taxon>Dikarya</taxon>
        <taxon>Ascomycota</taxon>
        <taxon>Saccharomycotina</taxon>
        <taxon>Pichiomycetes</taxon>
        <taxon>Pichiales</taxon>
        <taxon>Pichiaceae</taxon>
        <taxon>Pichia</taxon>
    </lineage>
</organism>
<comment type="caution">
    <text evidence="2">The sequence shown here is derived from an EMBL/GenBank/DDBJ whole genome shotgun (WGS) entry which is preliminary data.</text>
</comment>
<name>A0A9P6WJ81_9ASCO</name>
<feature type="compositionally biased region" description="Basic residues" evidence="1">
    <location>
        <begin position="17"/>
        <end position="30"/>
    </location>
</feature>
<dbReference type="Proteomes" id="UP000697127">
    <property type="component" value="Unassembled WGS sequence"/>
</dbReference>
<dbReference type="EMBL" id="PUHW01000177">
    <property type="protein sequence ID" value="KAG0688155.1"/>
    <property type="molecule type" value="Genomic_DNA"/>
</dbReference>
<protein>
    <submittedName>
        <fullName evidence="2">Uncharacterized protein</fullName>
    </submittedName>
</protein>
<evidence type="ECO:0000256" key="1">
    <source>
        <dbReference type="SAM" id="MobiDB-lite"/>
    </source>
</evidence>